<evidence type="ECO:0000259" key="3">
    <source>
        <dbReference type="PROSITE" id="PS50887"/>
    </source>
</evidence>
<comment type="caution">
    <text evidence="4">The sequence shown here is derived from an EMBL/GenBank/DDBJ whole genome shotgun (WGS) entry which is preliminary data.</text>
</comment>
<dbReference type="GO" id="GO:0071111">
    <property type="term" value="F:cyclic-guanylate-specific phosphodiesterase activity"/>
    <property type="evidence" value="ECO:0007669"/>
    <property type="project" value="InterPro"/>
</dbReference>
<dbReference type="InterPro" id="IPR035919">
    <property type="entry name" value="EAL_sf"/>
</dbReference>
<dbReference type="Gene3D" id="3.30.450.40">
    <property type="match status" value="1"/>
</dbReference>
<dbReference type="InterPro" id="IPR043128">
    <property type="entry name" value="Rev_trsase/Diguanyl_cyclase"/>
</dbReference>
<keyword evidence="1" id="KW-1133">Transmembrane helix</keyword>
<dbReference type="SUPFAM" id="SSF55781">
    <property type="entry name" value="GAF domain-like"/>
    <property type="match status" value="1"/>
</dbReference>
<dbReference type="PANTHER" id="PTHR33121:SF71">
    <property type="entry name" value="OXYGEN SENSOR PROTEIN DOSP"/>
    <property type="match status" value="1"/>
</dbReference>
<evidence type="ECO:0000259" key="2">
    <source>
        <dbReference type="PROSITE" id="PS50883"/>
    </source>
</evidence>
<dbReference type="SUPFAM" id="SSF141868">
    <property type="entry name" value="EAL domain-like"/>
    <property type="match status" value="1"/>
</dbReference>
<dbReference type="NCBIfam" id="TIGR00254">
    <property type="entry name" value="GGDEF"/>
    <property type="match status" value="1"/>
</dbReference>
<reference evidence="4" key="1">
    <citation type="submission" date="2020-11" db="EMBL/GenBank/DDBJ databases">
        <title>Sequencing the genomes of 1000 actinobacteria strains.</title>
        <authorList>
            <person name="Klenk H.-P."/>
        </authorList>
    </citation>
    <scope>NUCLEOTIDE SEQUENCE</scope>
    <source>
        <strain evidence="4">DSM 45356</strain>
    </source>
</reference>
<proteinExistence type="predicted"/>
<name>A0A8J7KZ31_9ACTN</name>
<dbReference type="SMART" id="SM00052">
    <property type="entry name" value="EAL"/>
    <property type="match status" value="1"/>
</dbReference>
<dbReference type="SUPFAM" id="SSF55073">
    <property type="entry name" value="Nucleotide cyclase"/>
    <property type="match status" value="1"/>
</dbReference>
<dbReference type="Pfam" id="PF00990">
    <property type="entry name" value="GGDEF"/>
    <property type="match status" value="1"/>
</dbReference>
<dbReference type="InterPro" id="IPR050706">
    <property type="entry name" value="Cyclic-di-GMP_PDE-like"/>
</dbReference>
<dbReference type="Pfam" id="PF00563">
    <property type="entry name" value="EAL"/>
    <property type="match status" value="1"/>
</dbReference>
<evidence type="ECO:0000313" key="5">
    <source>
        <dbReference type="Proteomes" id="UP000622552"/>
    </source>
</evidence>
<keyword evidence="1" id="KW-0812">Transmembrane</keyword>
<dbReference type="PROSITE" id="PS50883">
    <property type="entry name" value="EAL"/>
    <property type="match status" value="1"/>
</dbReference>
<accession>A0A8J7KZ31</accession>
<dbReference type="InterPro" id="IPR029787">
    <property type="entry name" value="Nucleotide_cyclase"/>
</dbReference>
<feature type="transmembrane region" description="Helical" evidence="1">
    <location>
        <begin position="41"/>
        <end position="68"/>
    </location>
</feature>
<organism evidence="4 5">
    <name type="scientific">Longispora fulva</name>
    <dbReference type="NCBI Taxonomy" id="619741"/>
    <lineage>
        <taxon>Bacteria</taxon>
        <taxon>Bacillati</taxon>
        <taxon>Actinomycetota</taxon>
        <taxon>Actinomycetes</taxon>
        <taxon>Micromonosporales</taxon>
        <taxon>Micromonosporaceae</taxon>
        <taxon>Longispora</taxon>
    </lineage>
</organism>
<dbReference type="SMART" id="SM00267">
    <property type="entry name" value="GGDEF"/>
    <property type="match status" value="1"/>
</dbReference>
<feature type="transmembrane region" description="Helical" evidence="1">
    <location>
        <begin position="107"/>
        <end position="126"/>
    </location>
</feature>
<feature type="domain" description="GGDEF" evidence="3">
    <location>
        <begin position="327"/>
        <end position="459"/>
    </location>
</feature>
<dbReference type="CDD" id="cd01949">
    <property type="entry name" value="GGDEF"/>
    <property type="match status" value="1"/>
</dbReference>
<dbReference type="InterPro" id="IPR029016">
    <property type="entry name" value="GAF-like_dom_sf"/>
</dbReference>
<dbReference type="PANTHER" id="PTHR33121">
    <property type="entry name" value="CYCLIC DI-GMP PHOSPHODIESTERASE PDEF"/>
    <property type="match status" value="1"/>
</dbReference>
<dbReference type="SMART" id="SM00065">
    <property type="entry name" value="GAF"/>
    <property type="match status" value="1"/>
</dbReference>
<dbReference type="InterPro" id="IPR001633">
    <property type="entry name" value="EAL_dom"/>
</dbReference>
<keyword evidence="1" id="KW-0472">Membrane</keyword>
<keyword evidence="5" id="KW-1185">Reference proteome</keyword>
<feature type="transmembrane region" description="Helical" evidence="1">
    <location>
        <begin position="12"/>
        <end position="35"/>
    </location>
</feature>
<dbReference type="Gene3D" id="3.30.70.270">
    <property type="match status" value="1"/>
</dbReference>
<feature type="transmembrane region" description="Helical" evidence="1">
    <location>
        <begin position="80"/>
        <end position="101"/>
    </location>
</feature>
<sequence>MAPVKAIYNVAVRAASTAVAALVLEGFMTLPVGIVRMDHPLLWVQMIVAAESNMLVNLIAIAAIMTAVQGWMGNGKFLQSVWQSSAVCLVNSILGLVALLALRTSSWAVVCLGVLALLVGGGYRGYRRSLQQHRSLTELYDFTQAAAQAREAGNLADVLLVRARKLLSAEYATLWLPGSRRHPEVMLTARIEDKGLSDRPVTPNLLRSKAIAGDQTVVVGPRVGDPALRAQLAEHGKKDAIVVPLRSGTAVIGTLEVVNRVGEMSSFESHQVRLLETLAAHVAVAVENSRLVDRLRFDAYHDSLTGLPNRRRMTAMLEEAVKVSAPDVVAVLLFDVDGMRDVNESMGHQAGDKLLAEVSQRLRDLAPPAALVARVGGDKFAVTLRAESAAEAVELAGKLRAALQEPMRLGTLNLDVDTAVGLALHPEHGSEPEVLLRRADLAVHAAKQTNSHIQQFHLALESGSTRRIGLAGDLRRALDAGELEVYFQPKVALSDRRLVGVECLSRWEHPVHGSVSPQDFIAVAEHTGQLGRLTEVVLREGLRRCREWADEGRPLSVAVNLSPRTLVDPDFPSQVGELLAEYGVPAERLTLEITEDGMVAGPDRPMPTLHRLHDLGVRLSVDDFGTGYSSLSYLRRLPVHEVKVDRMFVQGMATDPGDLAIVRAVVDLSRHFGLSVVAEGVESELTLALLEEMGCDIGQGFFFSRALPYERLETWFAAQTVTEEVGVGGSVRRLRAVP</sequence>
<dbReference type="CDD" id="cd01948">
    <property type="entry name" value="EAL"/>
    <property type="match status" value="1"/>
</dbReference>
<feature type="domain" description="EAL" evidence="2">
    <location>
        <begin position="467"/>
        <end position="720"/>
    </location>
</feature>
<evidence type="ECO:0000313" key="4">
    <source>
        <dbReference type="EMBL" id="MBG6140057.1"/>
    </source>
</evidence>
<gene>
    <name evidence="4" type="ORF">IW245_006251</name>
</gene>
<dbReference type="InterPro" id="IPR000160">
    <property type="entry name" value="GGDEF_dom"/>
</dbReference>
<dbReference type="Pfam" id="PF01590">
    <property type="entry name" value="GAF"/>
    <property type="match status" value="1"/>
</dbReference>
<dbReference type="EMBL" id="JADOUF010000001">
    <property type="protein sequence ID" value="MBG6140057.1"/>
    <property type="molecule type" value="Genomic_DNA"/>
</dbReference>
<dbReference type="Proteomes" id="UP000622552">
    <property type="component" value="Unassembled WGS sequence"/>
</dbReference>
<protein>
    <submittedName>
        <fullName evidence="4">Diguanylate cyclase (GGDEF)-like protein</fullName>
    </submittedName>
</protein>
<dbReference type="InterPro" id="IPR003018">
    <property type="entry name" value="GAF"/>
</dbReference>
<dbReference type="PROSITE" id="PS50887">
    <property type="entry name" value="GGDEF"/>
    <property type="match status" value="1"/>
</dbReference>
<dbReference type="AlphaFoldDB" id="A0A8J7KZ31"/>
<evidence type="ECO:0000256" key="1">
    <source>
        <dbReference type="SAM" id="Phobius"/>
    </source>
</evidence>
<dbReference type="Gene3D" id="3.20.20.450">
    <property type="entry name" value="EAL domain"/>
    <property type="match status" value="1"/>
</dbReference>